<dbReference type="PANTHER" id="PTHR42781:SF4">
    <property type="entry name" value="SPERMIDINE_PUTRESCINE IMPORT ATP-BINDING PROTEIN POTA"/>
    <property type="match status" value="1"/>
</dbReference>
<evidence type="ECO:0000256" key="2">
    <source>
        <dbReference type="ARBA" id="ARBA00022741"/>
    </source>
</evidence>
<keyword evidence="2" id="KW-0547">Nucleotide-binding</keyword>
<dbReference type="InterPro" id="IPR050093">
    <property type="entry name" value="ABC_SmlMolc_Importer"/>
</dbReference>
<feature type="domain" description="ABC transporter" evidence="5">
    <location>
        <begin position="5"/>
        <end position="235"/>
    </location>
</feature>
<reference evidence="6 7" key="1">
    <citation type="submission" date="2024-12" db="EMBL/GenBank/DDBJ databases">
        <title>Forecasting of Potato common scab and diversities of Pathogenic streptomyces spp. in china.</title>
        <authorList>
            <person name="Handique U."/>
            <person name="Wu J."/>
        </authorList>
    </citation>
    <scope>NUCLEOTIDE SEQUENCE [LARGE SCALE GENOMIC DNA]</scope>
    <source>
        <strain evidence="6 7">ZRIMU1530</strain>
    </source>
</reference>
<accession>A0ABW9HVG2</accession>
<dbReference type="EMBL" id="JBJVNI010000012">
    <property type="protein sequence ID" value="MFM9611771.1"/>
    <property type="molecule type" value="Genomic_DNA"/>
</dbReference>
<proteinExistence type="predicted"/>
<dbReference type="SUPFAM" id="SSF52540">
    <property type="entry name" value="P-loop containing nucleoside triphosphate hydrolases"/>
    <property type="match status" value="1"/>
</dbReference>
<organism evidence="6 7">
    <name type="scientific">Streptomyces niveiscabiei</name>
    <dbReference type="NCBI Taxonomy" id="164115"/>
    <lineage>
        <taxon>Bacteria</taxon>
        <taxon>Bacillati</taxon>
        <taxon>Actinomycetota</taxon>
        <taxon>Actinomycetes</taxon>
        <taxon>Kitasatosporales</taxon>
        <taxon>Streptomycetaceae</taxon>
        <taxon>Streptomyces</taxon>
    </lineage>
</organism>
<gene>
    <name evidence="6" type="ORF">ACKI18_24025</name>
</gene>
<evidence type="ECO:0000256" key="3">
    <source>
        <dbReference type="ARBA" id="ARBA00022840"/>
    </source>
</evidence>
<evidence type="ECO:0000259" key="5">
    <source>
        <dbReference type="PROSITE" id="PS50893"/>
    </source>
</evidence>
<dbReference type="SMART" id="SM00382">
    <property type="entry name" value="AAA"/>
    <property type="match status" value="1"/>
</dbReference>
<protein>
    <submittedName>
        <fullName evidence="6">ABC transporter ATP-binding protein</fullName>
    </submittedName>
</protein>
<name>A0ABW9HVG2_9ACTN</name>
<dbReference type="Pfam" id="PF00005">
    <property type="entry name" value="ABC_tran"/>
    <property type="match status" value="1"/>
</dbReference>
<dbReference type="Gene3D" id="3.40.50.300">
    <property type="entry name" value="P-loop containing nucleotide triphosphate hydrolases"/>
    <property type="match status" value="1"/>
</dbReference>
<dbReference type="InterPro" id="IPR027417">
    <property type="entry name" value="P-loop_NTPase"/>
</dbReference>
<dbReference type="PANTHER" id="PTHR42781">
    <property type="entry name" value="SPERMIDINE/PUTRESCINE IMPORT ATP-BINDING PROTEIN POTA"/>
    <property type="match status" value="1"/>
</dbReference>
<evidence type="ECO:0000256" key="4">
    <source>
        <dbReference type="SAM" id="MobiDB-lite"/>
    </source>
</evidence>
<dbReference type="RefSeq" id="WP_079056609.1">
    <property type="nucleotide sequence ID" value="NZ_JBJVNI010000012.1"/>
</dbReference>
<evidence type="ECO:0000256" key="1">
    <source>
        <dbReference type="ARBA" id="ARBA00022448"/>
    </source>
</evidence>
<keyword evidence="7" id="KW-1185">Reference proteome</keyword>
<dbReference type="InterPro" id="IPR003593">
    <property type="entry name" value="AAA+_ATPase"/>
</dbReference>
<dbReference type="Proteomes" id="UP001631957">
    <property type="component" value="Unassembled WGS sequence"/>
</dbReference>
<dbReference type="InterPro" id="IPR008995">
    <property type="entry name" value="Mo/tungstate-bd_C_term_dom"/>
</dbReference>
<keyword evidence="3 6" id="KW-0067">ATP-binding</keyword>
<keyword evidence="1" id="KW-0813">Transport</keyword>
<evidence type="ECO:0000313" key="7">
    <source>
        <dbReference type="Proteomes" id="UP001631957"/>
    </source>
</evidence>
<dbReference type="GO" id="GO:0005524">
    <property type="term" value="F:ATP binding"/>
    <property type="evidence" value="ECO:0007669"/>
    <property type="project" value="UniProtKB-KW"/>
</dbReference>
<comment type="caution">
    <text evidence="6">The sequence shown here is derived from an EMBL/GenBank/DDBJ whole genome shotgun (WGS) entry which is preliminary data.</text>
</comment>
<dbReference type="InterPro" id="IPR013611">
    <property type="entry name" value="Transp-assoc_OB_typ2"/>
</dbReference>
<dbReference type="SUPFAM" id="SSF50331">
    <property type="entry name" value="MOP-like"/>
    <property type="match status" value="1"/>
</dbReference>
<dbReference type="Pfam" id="PF08402">
    <property type="entry name" value="TOBE_2"/>
    <property type="match status" value="1"/>
</dbReference>
<dbReference type="InterPro" id="IPR003439">
    <property type="entry name" value="ABC_transporter-like_ATP-bd"/>
</dbReference>
<dbReference type="PROSITE" id="PS50893">
    <property type="entry name" value="ABC_TRANSPORTER_2"/>
    <property type="match status" value="1"/>
</dbReference>
<evidence type="ECO:0000313" key="6">
    <source>
        <dbReference type="EMBL" id="MFM9611771.1"/>
    </source>
</evidence>
<sequence length="375" mass="40121">MNSGLVLAGLSKTLGGRTIVDGLELRVEPGEMVCLLGPSGCGKTTTLRMAAGFLTPDSGRVEIGGTDYAAVPPERRPTAMVFQNYALWPHMTVAGNVGFGLKMHKVPKDEARRRVTEALDLVGLTHHADSYPARISGGEQQRTALARALALQPQLLLLDEPLSNLDAKLRERVREEIRDIQQRLGITTLFVTHDQDEALSVADRIAVMNAGRIEQYAAPDDLYRTPATLFTAEFVGSLNRLDEVTADQGVLRHPDGTELLRCAELVGPAGPGKTVGIRPEEIRIGAEDGSPAVVTRVLPRGHFTEVVLRLETGGVALRSYLTGGTPGVGERVRVSAGRALSYDVPESDVPESDVPGSDARKHGTPESYDAQGAAA</sequence>
<feature type="region of interest" description="Disordered" evidence="4">
    <location>
        <begin position="342"/>
        <end position="375"/>
    </location>
</feature>